<gene>
    <name evidence="1" type="ORF">KUCAC02_003276</name>
</gene>
<name>A0ACB9WKZ6_CHAAC</name>
<organism evidence="1 2">
    <name type="scientific">Chaenocephalus aceratus</name>
    <name type="common">Blackfin icefish</name>
    <name type="synonym">Chaenichthys aceratus</name>
    <dbReference type="NCBI Taxonomy" id="36190"/>
    <lineage>
        <taxon>Eukaryota</taxon>
        <taxon>Metazoa</taxon>
        <taxon>Chordata</taxon>
        <taxon>Craniata</taxon>
        <taxon>Vertebrata</taxon>
        <taxon>Euteleostomi</taxon>
        <taxon>Actinopterygii</taxon>
        <taxon>Neopterygii</taxon>
        <taxon>Teleostei</taxon>
        <taxon>Neoteleostei</taxon>
        <taxon>Acanthomorphata</taxon>
        <taxon>Eupercaria</taxon>
        <taxon>Perciformes</taxon>
        <taxon>Notothenioidei</taxon>
        <taxon>Channichthyidae</taxon>
        <taxon>Chaenocephalus</taxon>
    </lineage>
</organism>
<reference evidence="1" key="1">
    <citation type="submission" date="2022-05" db="EMBL/GenBank/DDBJ databases">
        <title>Chromosome-level genome of Chaenocephalus aceratus.</title>
        <authorList>
            <person name="Park H."/>
        </authorList>
    </citation>
    <scope>NUCLEOTIDE SEQUENCE</scope>
    <source>
        <strain evidence="1">KU_202001</strain>
    </source>
</reference>
<evidence type="ECO:0000313" key="2">
    <source>
        <dbReference type="Proteomes" id="UP001057452"/>
    </source>
</evidence>
<accession>A0ACB9WKZ6</accession>
<protein>
    <submittedName>
        <fullName evidence="1">Uncharacterized protein</fullName>
    </submittedName>
</protein>
<dbReference type="EMBL" id="CM043798">
    <property type="protein sequence ID" value="KAI4814066.1"/>
    <property type="molecule type" value="Genomic_DNA"/>
</dbReference>
<dbReference type="Proteomes" id="UP001057452">
    <property type="component" value="Chromosome 14"/>
</dbReference>
<evidence type="ECO:0000313" key="1">
    <source>
        <dbReference type="EMBL" id="KAI4814066.1"/>
    </source>
</evidence>
<keyword evidence="2" id="KW-1185">Reference proteome</keyword>
<proteinExistence type="predicted"/>
<sequence length="89" mass="10122">DTDHEERLLRGVSVAILTVIEDDDAAISPNVRDVAVVWEGTIVLHDLPDLSTAFAYLFVLLYALNMDYPKETRYTFEAIQTIFYELGSR</sequence>
<feature type="non-terminal residue" evidence="1">
    <location>
        <position position="1"/>
    </location>
</feature>
<comment type="caution">
    <text evidence="1">The sequence shown here is derived from an EMBL/GenBank/DDBJ whole genome shotgun (WGS) entry which is preliminary data.</text>
</comment>